<dbReference type="AlphaFoldDB" id="A0A2M6W573"/>
<evidence type="ECO:0000313" key="2">
    <source>
        <dbReference type="Proteomes" id="UP000231183"/>
    </source>
</evidence>
<organism evidence="1 2">
    <name type="scientific">Candidatus Magasanikbacteria bacterium CG10_big_fil_rev_8_21_14_0_10_40_10</name>
    <dbReference type="NCBI Taxonomy" id="1974648"/>
    <lineage>
        <taxon>Bacteria</taxon>
        <taxon>Candidatus Magasanikiibacteriota</taxon>
    </lineage>
</organism>
<comment type="caution">
    <text evidence="1">The sequence shown here is derived from an EMBL/GenBank/DDBJ whole genome shotgun (WGS) entry which is preliminary data.</text>
</comment>
<gene>
    <name evidence="1" type="ORF">COU31_00400</name>
</gene>
<name>A0A2M6W573_9BACT</name>
<dbReference type="EMBL" id="PFBX01000003">
    <property type="protein sequence ID" value="PIT87931.1"/>
    <property type="molecule type" value="Genomic_DNA"/>
</dbReference>
<accession>A0A2M6W573</accession>
<evidence type="ECO:0000313" key="1">
    <source>
        <dbReference type="EMBL" id="PIT87931.1"/>
    </source>
</evidence>
<protein>
    <submittedName>
        <fullName evidence="1">Uncharacterized protein</fullName>
    </submittedName>
</protein>
<dbReference type="Proteomes" id="UP000231183">
    <property type="component" value="Unassembled WGS sequence"/>
</dbReference>
<reference evidence="2" key="1">
    <citation type="submission" date="2017-09" db="EMBL/GenBank/DDBJ databases">
        <title>Depth-based differentiation of microbial function through sediment-hosted aquifers and enrichment of novel symbionts in the deep terrestrial subsurface.</title>
        <authorList>
            <person name="Probst A.J."/>
            <person name="Ladd B."/>
            <person name="Jarett J.K."/>
            <person name="Geller-Mcgrath D.E."/>
            <person name="Sieber C.M.K."/>
            <person name="Emerson J.B."/>
            <person name="Anantharaman K."/>
            <person name="Thomas B.C."/>
            <person name="Malmstrom R."/>
            <person name="Stieglmeier M."/>
            <person name="Klingl A."/>
            <person name="Woyke T."/>
            <person name="Ryan C.M."/>
            <person name="Banfield J.F."/>
        </authorList>
    </citation>
    <scope>NUCLEOTIDE SEQUENCE [LARGE SCALE GENOMIC DNA]</scope>
</reference>
<proteinExistence type="predicted"/>
<sequence>MGGYYLWFLGKLPQIKAGTAEYRFPYQALFGEQLNFLAVNEYMTGIKDTQTPEQTYNLLRIYLKNKDITEALELFAPKYHISYEQIFKQAREERALDLSVGQLEKEIIPIQTDCVSRCSYEMKNSHRQIDFIKNMAGVWLIESL</sequence>